<protein>
    <submittedName>
        <fullName evidence="2">Uncharacterized protein</fullName>
    </submittedName>
</protein>
<feature type="compositionally biased region" description="Basic and acidic residues" evidence="1">
    <location>
        <begin position="147"/>
        <end position="158"/>
    </location>
</feature>
<comment type="caution">
    <text evidence="2">The sequence shown here is derived from an EMBL/GenBank/DDBJ whole genome shotgun (WGS) entry which is preliminary data.</text>
</comment>
<feature type="compositionally biased region" description="Polar residues" evidence="1">
    <location>
        <begin position="1"/>
        <end position="10"/>
    </location>
</feature>
<accession>A0A318J0M2</accession>
<dbReference type="EMBL" id="QJKB01000010">
    <property type="protein sequence ID" value="PXX39817.1"/>
    <property type="molecule type" value="Genomic_DNA"/>
</dbReference>
<evidence type="ECO:0000313" key="2">
    <source>
        <dbReference type="EMBL" id="PXX39817.1"/>
    </source>
</evidence>
<keyword evidence="3" id="KW-1185">Reference proteome</keyword>
<evidence type="ECO:0000313" key="3">
    <source>
        <dbReference type="Proteomes" id="UP000247792"/>
    </source>
</evidence>
<feature type="compositionally biased region" description="Basic and acidic residues" evidence="1">
    <location>
        <begin position="26"/>
        <end position="45"/>
    </location>
</feature>
<evidence type="ECO:0000256" key="1">
    <source>
        <dbReference type="SAM" id="MobiDB-lite"/>
    </source>
</evidence>
<sequence length="250" mass="28937">MKNGRQQDNSFQERDRQIRTHHANGSRHEGYGDIHEFDQHGDARHAPSNYANDFGREQMQSRNSGTQGFYGGQYDVDGGRQQEQGYANDNGRSYPEQHDRQHAGQAGRYQGQQSSQDFYGNQANDGRYHPNDFGQYDRNGGSSRQYAGDRDNRDRYNRGDSQQVTRGGYDDTRHGQHFDHDYHQWRNEQIEALDNDYDEWRKERYQKFSTEFDTWRNGRAANAAKNSQDKNAQNTASSAASESNTTNKSK</sequence>
<dbReference type="RefSeq" id="WP_110257463.1">
    <property type="nucleotide sequence ID" value="NZ_QJKB01000010.1"/>
</dbReference>
<organism evidence="2 3">
    <name type="scientific">Undibacterium pigrum</name>
    <dbReference type="NCBI Taxonomy" id="401470"/>
    <lineage>
        <taxon>Bacteria</taxon>
        <taxon>Pseudomonadati</taxon>
        <taxon>Pseudomonadota</taxon>
        <taxon>Betaproteobacteria</taxon>
        <taxon>Burkholderiales</taxon>
        <taxon>Oxalobacteraceae</taxon>
        <taxon>Undibacterium</taxon>
    </lineage>
</organism>
<feature type="compositionally biased region" description="Low complexity" evidence="1">
    <location>
        <begin position="231"/>
        <end position="250"/>
    </location>
</feature>
<gene>
    <name evidence="2" type="ORF">DFR42_110183</name>
</gene>
<feature type="compositionally biased region" description="Polar residues" evidence="1">
    <location>
        <begin position="81"/>
        <end position="91"/>
    </location>
</feature>
<reference evidence="2 3" key="1">
    <citation type="submission" date="2018-05" db="EMBL/GenBank/DDBJ databases">
        <title>Genomic Encyclopedia of Type Strains, Phase IV (KMG-IV): sequencing the most valuable type-strain genomes for metagenomic binning, comparative biology and taxonomic classification.</title>
        <authorList>
            <person name="Goeker M."/>
        </authorList>
    </citation>
    <scope>NUCLEOTIDE SEQUENCE [LARGE SCALE GENOMIC DNA]</scope>
    <source>
        <strain evidence="2 3">DSM 19792</strain>
    </source>
</reference>
<feature type="compositionally biased region" description="Polar residues" evidence="1">
    <location>
        <begin position="110"/>
        <end position="124"/>
    </location>
</feature>
<dbReference type="OrthoDB" id="8819682at2"/>
<dbReference type="Proteomes" id="UP000247792">
    <property type="component" value="Unassembled WGS sequence"/>
</dbReference>
<feature type="compositionally biased region" description="Polar residues" evidence="1">
    <location>
        <begin position="58"/>
        <end position="67"/>
    </location>
</feature>
<name>A0A318J0M2_9BURK</name>
<feature type="region of interest" description="Disordered" evidence="1">
    <location>
        <begin position="1"/>
        <end position="175"/>
    </location>
</feature>
<feature type="region of interest" description="Disordered" evidence="1">
    <location>
        <begin position="216"/>
        <end position="250"/>
    </location>
</feature>
<proteinExistence type="predicted"/>
<dbReference type="AlphaFoldDB" id="A0A318J0M2"/>